<evidence type="ECO:0000259" key="4">
    <source>
        <dbReference type="PROSITE" id="PS51387"/>
    </source>
</evidence>
<evidence type="ECO:0000256" key="2">
    <source>
        <dbReference type="ARBA" id="ARBA00022827"/>
    </source>
</evidence>
<evidence type="ECO:0000256" key="3">
    <source>
        <dbReference type="ARBA" id="ARBA00023002"/>
    </source>
</evidence>
<dbReference type="InterPro" id="IPR016169">
    <property type="entry name" value="FAD-bd_PCMH_sub2"/>
</dbReference>
<dbReference type="Gene3D" id="3.30.390.50">
    <property type="entry name" value="CO dehydrogenase flavoprotein, C-terminal domain"/>
    <property type="match status" value="1"/>
</dbReference>
<keyword evidence="1" id="KW-0285">Flavoprotein</keyword>
<dbReference type="PANTHER" id="PTHR42659">
    <property type="entry name" value="XANTHINE DEHYDROGENASE SUBUNIT C-RELATED"/>
    <property type="match status" value="1"/>
</dbReference>
<feature type="domain" description="FAD-binding PCMH-type" evidence="4">
    <location>
        <begin position="7"/>
        <end position="183"/>
    </location>
</feature>
<accession>A0ABS7UUC2</accession>
<evidence type="ECO:0000313" key="5">
    <source>
        <dbReference type="EMBL" id="MBZ5751622.1"/>
    </source>
</evidence>
<dbReference type="InterPro" id="IPR005107">
    <property type="entry name" value="CO_DH_flav_C"/>
</dbReference>
<evidence type="ECO:0000313" key="6">
    <source>
        <dbReference type="Proteomes" id="UP001165287"/>
    </source>
</evidence>
<dbReference type="PROSITE" id="PS51387">
    <property type="entry name" value="FAD_PCMH"/>
    <property type="match status" value="1"/>
</dbReference>
<dbReference type="InterPro" id="IPR002346">
    <property type="entry name" value="Mopterin_DH_FAD-bd"/>
</dbReference>
<keyword evidence="3" id="KW-0560">Oxidoreductase</keyword>
<keyword evidence="6" id="KW-1185">Reference proteome</keyword>
<reference evidence="5" key="1">
    <citation type="submission" date="2024-05" db="EMBL/GenBank/DDBJ databases">
        <title>Metabacillus sp. nov., isolated from the rhizosphere soil of tomato plants.</title>
        <authorList>
            <person name="Ma R."/>
        </authorList>
    </citation>
    <scope>NUCLEOTIDE SEQUENCE</scope>
    <source>
        <strain evidence="5">DBTR6</strain>
    </source>
</reference>
<dbReference type="Pfam" id="PF03450">
    <property type="entry name" value="CO_deh_flav_C"/>
    <property type="match status" value="1"/>
</dbReference>
<organism evidence="5 6">
    <name type="scientific">Metabacillus rhizolycopersici</name>
    <dbReference type="NCBI Taxonomy" id="2875709"/>
    <lineage>
        <taxon>Bacteria</taxon>
        <taxon>Bacillati</taxon>
        <taxon>Bacillota</taxon>
        <taxon>Bacilli</taxon>
        <taxon>Bacillales</taxon>
        <taxon>Bacillaceae</taxon>
        <taxon>Metabacillus</taxon>
    </lineage>
</organism>
<proteinExistence type="predicted"/>
<name>A0ABS7UUC2_9BACI</name>
<dbReference type="PANTHER" id="PTHR42659:SF2">
    <property type="entry name" value="XANTHINE DEHYDROGENASE SUBUNIT C-RELATED"/>
    <property type="match status" value="1"/>
</dbReference>
<dbReference type="InterPro" id="IPR051312">
    <property type="entry name" value="Diverse_Substr_Oxidored"/>
</dbReference>
<sequence length="299" mass="33465">MNDKVPTMSKSDILVEQPHQIQDAMMMKQNSEGVFIAGGTLIQLNWEAGQPLSPKLINLESIRGLKDVELVECDGHAFLEIGTLTTIAECIDNLMIIENAPLLVEACRKIAAPAVRNRATLGGNVASGVGDSIPALLSLDAELTIRIQDKTKNVKLWEWLQFQKETPQTDFLIMKIKIPCKMKGEQSFFRKVGRREAFTPALVTISAQWKKISTDELEYIRIAVGGGNNNPSRLIIVEKIIETNRCNEELLKSLYLEILDEFVSYSDPFISESYRRQVAANLLIAELMEIFAGREGEEL</sequence>
<dbReference type="Pfam" id="PF00941">
    <property type="entry name" value="FAD_binding_5"/>
    <property type="match status" value="1"/>
</dbReference>
<dbReference type="EMBL" id="JAIQUM010000036">
    <property type="protein sequence ID" value="MBZ5751622.1"/>
    <property type="molecule type" value="Genomic_DNA"/>
</dbReference>
<dbReference type="Proteomes" id="UP001165287">
    <property type="component" value="Unassembled WGS sequence"/>
</dbReference>
<evidence type="ECO:0000256" key="1">
    <source>
        <dbReference type="ARBA" id="ARBA00022630"/>
    </source>
</evidence>
<dbReference type="SMART" id="SM01092">
    <property type="entry name" value="CO_deh_flav_C"/>
    <property type="match status" value="1"/>
</dbReference>
<dbReference type="Gene3D" id="3.30.465.10">
    <property type="match status" value="1"/>
</dbReference>
<dbReference type="InterPro" id="IPR036318">
    <property type="entry name" value="FAD-bd_PCMH-like_sf"/>
</dbReference>
<keyword evidence="2" id="KW-0274">FAD</keyword>
<comment type="caution">
    <text evidence="5">The sequence shown here is derived from an EMBL/GenBank/DDBJ whole genome shotgun (WGS) entry which is preliminary data.</text>
</comment>
<dbReference type="InterPro" id="IPR036683">
    <property type="entry name" value="CO_DH_flav_C_dom_sf"/>
</dbReference>
<protein>
    <submittedName>
        <fullName evidence="5">FAD binding domain-containing protein</fullName>
    </submittedName>
</protein>
<dbReference type="InterPro" id="IPR016166">
    <property type="entry name" value="FAD-bd_PCMH"/>
</dbReference>
<gene>
    <name evidence="5" type="ORF">K9V48_15555</name>
</gene>
<dbReference type="SUPFAM" id="SSF56176">
    <property type="entry name" value="FAD-binding/transporter-associated domain-like"/>
    <property type="match status" value="1"/>
</dbReference>
<dbReference type="SUPFAM" id="SSF55447">
    <property type="entry name" value="CO dehydrogenase flavoprotein C-terminal domain-like"/>
    <property type="match status" value="1"/>
</dbReference>
<dbReference type="RefSeq" id="WP_224139948.1">
    <property type="nucleotide sequence ID" value="NZ_JAIQUM010000036.1"/>
</dbReference>